<dbReference type="Proteomes" id="UP000050761">
    <property type="component" value="Unassembled WGS sequence"/>
</dbReference>
<accession>A0A183FYS2</accession>
<organism evidence="2 3">
    <name type="scientific">Heligmosomoides polygyrus</name>
    <name type="common">Parasitic roundworm</name>
    <dbReference type="NCBI Taxonomy" id="6339"/>
    <lineage>
        <taxon>Eukaryota</taxon>
        <taxon>Metazoa</taxon>
        <taxon>Ecdysozoa</taxon>
        <taxon>Nematoda</taxon>
        <taxon>Chromadorea</taxon>
        <taxon>Rhabditida</taxon>
        <taxon>Rhabditina</taxon>
        <taxon>Rhabditomorpha</taxon>
        <taxon>Strongyloidea</taxon>
        <taxon>Heligmosomidae</taxon>
        <taxon>Heligmosomoides</taxon>
    </lineage>
</organism>
<sequence>MLVAERRCKEIRKLKRLRDGITVEVLTHELHFSHLQVVRAEFPGKINSRAEHTEGVFPRGVQVAMESRNGMCVGCCVDDGDYGCVNDTTSVDSSTPFTSTSRPPS</sequence>
<reference evidence="3" key="2">
    <citation type="submission" date="2019-09" db="UniProtKB">
        <authorList>
            <consortium name="WormBaseParasite"/>
        </authorList>
    </citation>
    <scope>IDENTIFICATION</scope>
</reference>
<protein>
    <submittedName>
        <fullName evidence="3">RNase H domain-containing protein</fullName>
    </submittedName>
</protein>
<accession>A0A3P7Z757</accession>
<keyword evidence="2" id="KW-1185">Reference proteome</keyword>
<evidence type="ECO:0000313" key="3">
    <source>
        <dbReference type="WBParaSite" id="HPBE_0001382201-mRNA-1"/>
    </source>
</evidence>
<evidence type="ECO:0000313" key="2">
    <source>
        <dbReference type="Proteomes" id="UP000050761"/>
    </source>
</evidence>
<reference evidence="1 2" key="1">
    <citation type="submission" date="2018-11" db="EMBL/GenBank/DDBJ databases">
        <authorList>
            <consortium name="Pathogen Informatics"/>
        </authorList>
    </citation>
    <scope>NUCLEOTIDE SEQUENCE [LARGE SCALE GENOMIC DNA]</scope>
</reference>
<name>A0A183FYS2_HELPZ</name>
<evidence type="ECO:0000313" key="1">
    <source>
        <dbReference type="EMBL" id="VDO97546.1"/>
    </source>
</evidence>
<dbReference type="WBParaSite" id="HPBE_0001382201-mRNA-1">
    <property type="protein sequence ID" value="HPBE_0001382201-mRNA-1"/>
    <property type="gene ID" value="HPBE_0001382201"/>
</dbReference>
<dbReference type="AlphaFoldDB" id="A0A183FYS2"/>
<proteinExistence type="predicted"/>
<gene>
    <name evidence="1" type="ORF">HPBE_LOCUS13823</name>
</gene>
<dbReference type="EMBL" id="UZAH01028087">
    <property type="protein sequence ID" value="VDO97546.1"/>
    <property type="molecule type" value="Genomic_DNA"/>
</dbReference>